<organism evidence="2">
    <name type="scientific">uncultured Acetobacteraceae bacterium</name>
    <dbReference type="NCBI Taxonomy" id="169975"/>
    <lineage>
        <taxon>Bacteria</taxon>
        <taxon>Pseudomonadati</taxon>
        <taxon>Pseudomonadota</taxon>
        <taxon>Alphaproteobacteria</taxon>
        <taxon>Acetobacterales</taxon>
        <taxon>Acetobacteraceae</taxon>
        <taxon>environmental samples</taxon>
    </lineage>
</organism>
<feature type="compositionally biased region" description="Basic and acidic residues" evidence="1">
    <location>
        <begin position="250"/>
        <end position="262"/>
    </location>
</feature>
<feature type="region of interest" description="Disordered" evidence="1">
    <location>
        <begin position="107"/>
        <end position="262"/>
    </location>
</feature>
<name>A0A6J4JB00_9PROT</name>
<feature type="compositionally biased region" description="Low complexity" evidence="1">
    <location>
        <begin position="168"/>
        <end position="190"/>
    </location>
</feature>
<feature type="non-terminal residue" evidence="2">
    <location>
        <position position="262"/>
    </location>
</feature>
<feature type="compositionally biased region" description="Basic residues" evidence="1">
    <location>
        <begin position="199"/>
        <end position="210"/>
    </location>
</feature>
<gene>
    <name evidence="2" type="ORF">AVDCRST_MAG04-3232</name>
</gene>
<proteinExistence type="predicted"/>
<feature type="non-terminal residue" evidence="2">
    <location>
        <position position="1"/>
    </location>
</feature>
<dbReference type="EMBL" id="CADCTL010000236">
    <property type="protein sequence ID" value="CAA9273362.1"/>
    <property type="molecule type" value="Genomic_DNA"/>
</dbReference>
<feature type="compositionally biased region" description="Basic residues" evidence="1">
    <location>
        <begin position="61"/>
        <end position="71"/>
    </location>
</feature>
<sequence>GPPLDRHLRAAQGRHPQRPAGHAAGDRVPRPPPDRAAHGRLHEHAGERPAGGRVRGGGARPHLHPQRHAPRRAVPLLLPHERAHGAGRRAVVAHRPGAARMVLPARGQARLPAPARRPRGAAGRGGGRAAPHRPRDQAAGDRGGEHPGREPLRRGRLHRQRLRHGQGRDALAAGARRAAGGHGRLVLGRALQRHEEAPRRRRLARPHLGRPPRGARDRLLAPGEAEQPGSAAARRLPGGVLPGEGPPRLGRLDPRGGDTRRL</sequence>
<evidence type="ECO:0000256" key="1">
    <source>
        <dbReference type="SAM" id="MobiDB-lite"/>
    </source>
</evidence>
<feature type="compositionally biased region" description="Basic and acidic residues" evidence="1">
    <location>
        <begin position="133"/>
        <end position="153"/>
    </location>
</feature>
<accession>A0A6J4JB00</accession>
<feature type="compositionally biased region" description="Basic and acidic residues" evidence="1">
    <location>
        <begin position="24"/>
        <end position="47"/>
    </location>
</feature>
<reference evidence="2" key="1">
    <citation type="submission" date="2020-02" db="EMBL/GenBank/DDBJ databases">
        <authorList>
            <person name="Meier V. D."/>
        </authorList>
    </citation>
    <scope>NUCLEOTIDE SEQUENCE</scope>
    <source>
        <strain evidence="2">AVDCRST_MAG04</strain>
    </source>
</reference>
<feature type="compositionally biased region" description="Basic residues" evidence="1">
    <location>
        <begin position="154"/>
        <end position="165"/>
    </location>
</feature>
<protein>
    <submittedName>
        <fullName evidence="2">Cyclase</fullName>
    </submittedName>
</protein>
<evidence type="ECO:0000313" key="2">
    <source>
        <dbReference type="EMBL" id="CAA9273362.1"/>
    </source>
</evidence>
<dbReference type="AlphaFoldDB" id="A0A6J4JB00"/>
<feature type="region of interest" description="Disordered" evidence="1">
    <location>
        <begin position="1"/>
        <end position="89"/>
    </location>
</feature>